<accession>D1PPU5</accession>
<dbReference type="AlphaFoldDB" id="D1PPU5"/>
<sequence>MWAFQIPSFMVEYKSVPQPRPQHCTVVRCFVIFDNFQKLFS</sequence>
<dbReference type="EMBL" id="ACBY02000029">
    <property type="protein sequence ID" value="EFB75291.1"/>
    <property type="molecule type" value="Genomic_DNA"/>
</dbReference>
<protein>
    <submittedName>
        <fullName evidence="1">Uncharacterized protein</fullName>
    </submittedName>
</protein>
<dbReference type="STRING" id="411471.SUBVAR_06412"/>
<gene>
    <name evidence="1" type="ORF">SUBVAR_06412</name>
</gene>
<evidence type="ECO:0000313" key="1">
    <source>
        <dbReference type="EMBL" id="EFB75291.1"/>
    </source>
</evidence>
<name>D1PPU5_9FIRM</name>
<keyword evidence="2" id="KW-1185">Reference proteome</keyword>
<evidence type="ECO:0000313" key="2">
    <source>
        <dbReference type="Proteomes" id="UP000003438"/>
    </source>
</evidence>
<proteinExistence type="predicted"/>
<organism evidence="1 2">
    <name type="scientific">Subdoligranulum variabile DSM 15176</name>
    <dbReference type="NCBI Taxonomy" id="411471"/>
    <lineage>
        <taxon>Bacteria</taxon>
        <taxon>Bacillati</taxon>
        <taxon>Bacillota</taxon>
        <taxon>Clostridia</taxon>
        <taxon>Eubacteriales</taxon>
        <taxon>Oscillospiraceae</taxon>
        <taxon>Subdoligranulum</taxon>
    </lineage>
</organism>
<dbReference type="Proteomes" id="UP000003438">
    <property type="component" value="Unassembled WGS sequence"/>
</dbReference>
<dbReference type="HOGENOM" id="CLU_3277623_0_0_9"/>
<reference evidence="1" key="1">
    <citation type="submission" date="2009-12" db="EMBL/GenBank/DDBJ databases">
        <authorList>
            <person name="Weinstock G."/>
            <person name="Sodergren E."/>
            <person name="Clifton S."/>
            <person name="Fulton L."/>
            <person name="Fulton B."/>
            <person name="Courtney L."/>
            <person name="Fronick C."/>
            <person name="Harrison M."/>
            <person name="Strong C."/>
            <person name="Farmer C."/>
            <person name="Delahaunty K."/>
            <person name="Markovic C."/>
            <person name="Hall O."/>
            <person name="Minx P."/>
            <person name="Tomlinson C."/>
            <person name="Mitreva M."/>
            <person name="Nelson J."/>
            <person name="Hou S."/>
            <person name="Wollam A."/>
            <person name="Pepin K.H."/>
            <person name="Johnson M."/>
            <person name="Bhonagiri V."/>
            <person name="Nash W.E."/>
            <person name="Warren W."/>
            <person name="Chinwalla A."/>
            <person name="Mardis E.R."/>
            <person name="Wilson R.K."/>
        </authorList>
    </citation>
    <scope>NUCLEOTIDE SEQUENCE [LARGE SCALE GENOMIC DNA]</scope>
    <source>
        <strain evidence="1">DSM 15176</strain>
    </source>
</reference>
<comment type="caution">
    <text evidence="1">The sequence shown here is derived from an EMBL/GenBank/DDBJ whole genome shotgun (WGS) entry which is preliminary data.</text>
</comment>